<name>A0ABY4F9U3_9BACT</name>
<keyword evidence="2" id="KW-1185">Reference proteome</keyword>
<accession>A0ABY4F9U3</accession>
<dbReference type="Proteomes" id="UP000831785">
    <property type="component" value="Chromosome"/>
</dbReference>
<reference evidence="1 2" key="1">
    <citation type="submission" date="2022-04" db="EMBL/GenBank/DDBJ databases">
        <title>Hymenobacter sp. isolated from the air.</title>
        <authorList>
            <person name="Won M."/>
            <person name="Lee C.-M."/>
            <person name="Woen H.-Y."/>
            <person name="Kwon S.-W."/>
        </authorList>
    </citation>
    <scope>NUCLEOTIDE SEQUENCE [LARGE SCALE GENOMIC DNA]</scope>
    <source>
        <strain evidence="2">5116 S-27</strain>
    </source>
</reference>
<protein>
    <submittedName>
        <fullName evidence="1">Uncharacterized protein</fullName>
    </submittedName>
</protein>
<dbReference type="RefSeq" id="WP_244717281.1">
    <property type="nucleotide sequence ID" value="NZ_CP095049.1"/>
</dbReference>
<organism evidence="1 2">
    <name type="scientific">Hymenobacter cellulosivorans</name>
    <dbReference type="NCBI Taxonomy" id="2932249"/>
    <lineage>
        <taxon>Bacteria</taxon>
        <taxon>Pseudomonadati</taxon>
        <taxon>Bacteroidota</taxon>
        <taxon>Cytophagia</taxon>
        <taxon>Cytophagales</taxon>
        <taxon>Hymenobacteraceae</taxon>
        <taxon>Hymenobacter</taxon>
    </lineage>
</organism>
<evidence type="ECO:0000313" key="2">
    <source>
        <dbReference type="Proteomes" id="UP000831785"/>
    </source>
</evidence>
<sequence>MKTPSWLLLGVCAACGPAQPPENPASPAGTDSVAAVAPPAPAPVDDFLNPAWFKMARQDTFRVTTRTGPEGGFDLGTGKLIKLTASQEKRYLQGKTRPRAQREIAPYYFYSLQQNTPQRQEITILHDDGEFLFELLRLVYDARHQLISRETVAHFGADGGELTRAYGVFETPTQFRLTALHEGVTGEDSVATQSEIDSVVTLYAVEADKFRQVGRSRYQRHKTKPLGQ</sequence>
<evidence type="ECO:0000313" key="1">
    <source>
        <dbReference type="EMBL" id="UOQ52872.1"/>
    </source>
</evidence>
<proteinExistence type="predicted"/>
<gene>
    <name evidence="1" type="ORF">MUN80_24410</name>
</gene>
<dbReference type="EMBL" id="CP095049">
    <property type="protein sequence ID" value="UOQ52872.1"/>
    <property type="molecule type" value="Genomic_DNA"/>
</dbReference>